<accession>J6HF90</accession>
<organism evidence="1 2">
    <name type="scientific">Peptoanaerobacter stomatis</name>
    <dbReference type="NCBI Taxonomy" id="796937"/>
    <lineage>
        <taxon>Bacteria</taxon>
        <taxon>Bacillati</taxon>
        <taxon>Bacillota</taxon>
        <taxon>Clostridia</taxon>
        <taxon>Peptostreptococcales</taxon>
        <taxon>Filifactoraceae</taxon>
        <taxon>Peptoanaerobacter</taxon>
    </lineage>
</organism>
<gene>
    <name evidence="1" type="ORF">HMPREF1143_0201</name>
</gene>
<evidence type="ECO:0000313" key="1">
    <source>
        <dbReference type="EMBL" id="EJU21418.1"/>
    </source>
</evidence>
<dbReference type="Proteomes" id="UP000005244">
    <property type="component" value="Unassembled WGS sequence"/>
</dbReference>
<evidence type="ECO:0000313" key="2">
    <source>
        <dbReference type="Proteomes" id="UP000005244"/>
    </source>
</evidence>
<keyword evidence="2" id="KW-1185">Reference proteome</keyword>
<name>J6HF90_9FIRM</name>
<protein>
    <submittedName>
        <fullName evidence="1">Uncharacterized protein</fullName>
    </submittedName>
</protein>
<comment type="caution">
    <text evidence="1">The sequence shown here is derived from an EMBL/GenBank/DDBJ whole genome shotgun (WGS) entry which is preliminary data.</text>
</comment>
<sequence length="76" mass="8846">MEFNINVSFSQRDLELIIDAIRDKVKTEKVQKDANMLCDYMNIYDKASSVATLLKISECEKATKMSDDEDYEEEEI</sequence>
<proteinExistence type="predicted"/>
<dbReference type="RefSeq" id="WP_009531269.1">
    <property type="nucleotide sequence ID" value="NZ_ALNK01000027.1"/>
</dbReference>
<dbReference type="EMBL" id="ALNK01000027">
    <property type="protein sequence ID" value="EJU21418.1"/>
    <property type="molecule type" value="Genomic_DNA"/>
</dbReference>
<dbReference type="AlphaFoldDB" id="J6HF90"/>
<reference evidence="1 2" key="1">
    <citation type="submission" date="2012-07" db="EMBL/GenBank/DDBJ databases">
        <authorList>
            <person name="Durkin A.S."/>
            <person name="McCorrison J."/>
            <person name="Torralba M."/>
            <person name="Gillis M."/>
            <person name="Methe B."/>
            <person name="Sutton G."/>
            <person name="Nelson K.E."/>
        </authorList>
    </citation>
    <scope>NUCLEOTIDE SEQUENCE [LARGE SCALE GENOMIC DNA]</scope>
    <source>
        <strain evidence="1 2">OBRC8</strain>
    </source>
</reference>